<feature type="repeat" description="ANK" evidence="3">
    <location>
        <begin position="631"/>
        <end position="663"/>
    </location>
</feature>
<dbReference type="OrthoDB" id="65344at2759"/>
<evidence type="ECO:0000313" key="5">
    <source>
        <dbReference type="Proteomes" id="UP000030762"/>
    </source>
</evidence>
<dbReference type="OMA" id="HIRCHEQ"/>
<keyword evidence="1" id="KW-0677">Repeat</keyword>
<proteinExistence type="predicted"/>
<feature type="repeat" description="ANK" evidence="3">
    <location>
        <begin position="390"/>
        <end position="422"/>
    </location>
</feature>
<keyword evidence="5" id="KW-1185">Reference proteome</keyword>
<dbReference type="STRING" id="1156394.T0PWU6"/>
<keyword evidence="2 3" id="KW-0040">ANK repeat</keyword>
<feature type="repeat" description="ANK" evidence="3">
    <location>
        <begin position="324"/>
        <end position="356"/>
    </location>
</feature>
<evidence type="ECO:0000313" key="4">
    <source>
        <dbReference type="EMBL" id="EQC26731.1"/>
    </source>
</evidence>
<dbReference type="PANTHER" id="PTHR24198">
    <property type="entry name" value="ANKYRIN REPEAT AND PROTEIN KINASE DOMAIN-CONTAINING PROTEIN"/>
    <property type="match status" value="1"/>
</dbReference>
<evidence type="ECO:0000256" key="3">
    <source>
        <dbReference type="PROSITE-ProRule" id="PRU00023"/>
    </source>
</evidence>
<feature type="repeat" description="ANK" evidence="3">
    <location>
        <begin position="596"/>
        <end position="623"/>
    </location>
</feature>
<feature type="repeat" description="ANK" evidence="3">
    <location>
        <begin position="531"/>
        <end position="563"/>
    </location>
</feature>
<dbReference type="InterPro" id="IPR002110">
    <property type="entry name" value="Ankyrin_rpt"/>
</dbReference>
<dbReference type="Pfam" id="PF12796">
    <property type="entry name" value="Ank_2"/>
    <property type="match status" value="4"/>
</dbReference>
<feature type="repeat" description="ANK" evidence="3">
    <location>
        <begin position="68"/>
        <end position="100"/>
    </location>
</feature>
<dbReference type="GeneID" id="19956187"/>
<evidence type="ECO:0000256" key="2">
    <source>
        <dbReference type="ARBA" id="ARBA00023043"/>
    </source>
</evidence>
<dbReference type="InParanoid" id="T0PWU6"/>
<organism evidence="4 5">
    <name type="scientific">Saprolegnia diclina (strain VS20)</name>
    <dbReference type="NCBI Taxonomy" id="1156394"/>
    <lineage>
        <taxon>Eukaryota</taxon>
        <taxon>Sar</taxon>
        <taxon>Stramenopiles</taxon>
        <taxon>Oomycota</taxon>
        <taxon>Saprolegniomycetes</taxon>
        <taxon>Saprolegniales</taxon>
        <taxon>Saprolegniaceae</taxon>
        <taxon>Saprolegnia</taxon>
    </lineage>
</organism>
<protein>
    <submittedName>
        <fullName evidence="4">Uncharacterized protein</fullName>
    </submittedName>
</protein>
<dbReference type="SMART" id="SM00248">
    <property type="entry name" value="ANK"/>
    <property type="match status" value="18"/>
</dbReference>
<name>T0PWU6_SAPDV</name>
<dbReference type="SUPFAM" id="SSF48403">
    <property type="entry name" value="Ankyrin repeat"/>
    <property type="match status" value="3"/>
</dbReference>
<dbReference type="Proteomes" id="UP000030762">
    <property type="component" value="Unassembled WGS sequence"/>
</dbReference>
<dbReference type="eggNOG" id="KOG4177">
    <property type="taxonomic scope" value="Eukaryota"/>
</dbReference>
<sequence length="841" mass="89718">MGNEISAITQVLAAAYSSNVMPALLAIADTSTMSTDASLLFNAVQINDVALVTRLLNEGDSPNTSNENGCTLLMAGAAAGHKAIVDVLLARGATMDLVDKHGCNAMTYAVAHRREDIISYLHQHGASLDVVQALTGLSLVHAAVADAMTTFNVHFLTYLLARGASPNSRLLTSLPDKLQQLPLANFVARDVLFAQASPLTTALASGNPVLMDLLLAYDADPRLETPTIQKQLVENANLRMKLAWASMIMMRPGESHDRATKQSPLEAAVFSNSLGLVKLYTTLHEGMQDFPDECPPLLLAVLFNQVEMAKYFVPTSGINAITADGDYAFYNAALNGLLEMVQLLVEHGANVAPTNVGEDLPILGAYDRGHDDVVVYLAAKMDNVNSIRSNGEPFLLRACTEGRISVADALLRAGADCNATESRGITPLIGAACLGRTAVVQRLLQEASINLDANDETGRTAIFCAVHALQTNEIPRMLLAAGANVRVATNAGSTVFAQAISTGRRDLAELLLPHFDIQQRVPCYDRAQTLRHVSYLQLAVNHRQSHIVSWLLERGADANQDNDGRLPLLDAVMHNDASTVAVLLPFIKDLEATDAHGDTALHCAAMIGSVDILQLLVASGANVAHIVETPVPTTAIAMASAEGHAAAVRYLLEMGAPIDVPNATQKGSVALAYAAIRGHGDVLRALLPFVDGNATVVHAPLCETGPDWRQAFLPASTTMPLPSVVIYEALDPVEGHGDYLDALRALLESPSVDVNSRFPEAYGATALIYACKLGNLDFVRAIVEHTDCDVNAADNVRSIRLATRDWIRVGWQHAAARGLSTGVSRRRLVLAGAAATAPRHR</sequence>
<dbReference type="InterPro" id="IPR036770">
    <property type="entry name" value="Ankyrin_rpt-contain_sf"/>
</dbReference>
<dbReference type="RefSeq" id="XP_008619855.1">
    <property type="nucleotide sequence ID" value="XM_008621633.1"/>
</dbReference>
<dbReference type="PROSITE" id="PS50297">
    <property type="entry name" value="ANK_REP_REGION"/>
    <property type="match status" value="3"/>
</dbReference>
<accession>T0PWU6</accession>
<dbReference type="Gene3D" id="1.25.40.20">
    <property type="entry name" value="Ankyrin repeat-containing domain"/>
    <property type="match status" value="5"/>
</dbReference>
<dbReference type="AlphaFoldDB" id="T0PWU6"/>
<dbReference type="VEuPathDB" id="FungiDB:SDRG_15460"/>
<gene>
    <name evidence="4" type="ORF">SDRG_15460</name>
</gene>
<dbReference type="EMBL" id="JH767223">
    <property type="protein sequence ID" value="EQC26731.1"/>
    <property type="molecule type" value="Genomic_DNA"/>
</dbReference>
<dbReference type="PANTHER" id="PTHR24198:SF165">
    <property type="entry name" value="ANKYRIN REPEAT-CONTAINING PROTEIN-RELATED"/>
    <property type="match status" value="1"/>
</dbReference>
<dbReference type="PROSITE" id="PS50088">
    <property type="entry name" value="ANK_REPEAT"/>
    <property type="match status" value="6"/>
</dbReference>
<dbReference type="Pfam" id="PF00023">
    <property type="entry name" value="Ank"/>
    <property type="match status" value="1"/>
</dbReference>
<reference evidence="4 5" key="1">
    <citation type="submission" date="2012-04" db="EMBL/GenBank/DDBJ databases">
        <title>The Genome Sequence of Saprolegnia declina VS20.</title>
        <authorList>
            <consortium name="The Broad Institute Genome Sequencing Platform"/>
            <person name="Russ C."/>
            <person name="Nusbaum C."/>
            <person name="Tyler B."/>
            <person name="van West P."/>
            <person name="Dieguez-Uribeondo J."/>
            <person name="de Bruijn I."/>
            <person name="Tripathy S."/>
            <person name="Jiang R."/>
            <person name="Young S.K."/>
            <person name="Zeng Q."/>
            <person name="Gargeya S."/>
            <person name="Fitzgerald M."/>
            <person name="Haas B."/>
            <person name="Abouelleil A."/>
            <person name="Alvarado L."/>
            <person name="Arachchi H.M."/>
            <person name="Berlin A."/>
            <person name="Chapman S.B."/>
            <person name="Goldberg J."/>
            <person name="Griggs A."/>
            <person name="Gujja S."/>
            <person name="Hansen M."/>
            <person name="Howarth C."/>
            <person name="Imamovic A."/>
            <person name="Larimer J."/>
            <person name="McCowen C."/>
            <person name="Montmayeur A."/>
            <person name="Murphy C."/>
            <person name="Neiman D."/>
            <person name="Pearson M."/>
            <person name="Priest M."/>
            <person name="Roberts A."/>
            <person name="Saif S."/>
            <person name="Shea T."/>
            <person name="Sisk P."/>
            <person name="Sykes S."/>
            <person name="Wortman J."/>
            <person name="Nusbaum C."/>
            <person name="Birren B."/>
        </authorList>
    </citation>
    <scope>NUCLEOTIDE SEQUENCE [LARGE SCALE GENOMIC DNA]</scope>
    <source>
        <strain evidence="4 5">VS20</strain>
    </source>
</reference>
<evidence type="ECO:0000256" key="1">
    <source>
        <dbReference type="ARBA" id="ARBA00022737"/>
    </source>
</evidence>